<feature type="transmembrane region" description="Helical" evidence="1">
    <location>
        <begin position="204"/>
        <end position="224"/>
    </location>
</feature>
<dbReference type="Pfam" id="PF03929">
    <property type="entry name" value="PepSY_TM"/>
    <property type="match status" value="1"/>
</dbReference>
<feature type="transmembrane region" description="Helical" evidence="1">
    <location>
        <begin position="150"/>
        <end position="174"/>
    </location>
</feature>
<evidence type="ECO:0000313" key="4">
    <source>
        <dbReference type="Proteomes" id="UP000198748"/>
    </source>
</evidence>
<dbReference type="AlphaFoldDB" id="A0A1G7SMV6"/>
<dbReference type="PANTHER" id="PTHR34219">
    <property type="entry name" value="IRON-REGULATED INNER MEMBRANE PROTEIN-RELATED"/>
    <property type="match status" value="1"/>
</dbReference>
<dbReference type="EMBL" id="FNAN01000016">
    <property type="protein sequence ID" value="SDG23759.1"/>
    <property type="molecule type" value="Genomic_DNA"/>
</dbReference>
<sequence length="391" mass="45183">MKIKKIAGTIHLWLGMAAGLVVVLSMTAAAIFVWDTELTDWYYHDYVFVKPQNTQRLPLSRLTEIAQQTVPGKKLNWIDIVNAPDRAYIFTTYKDNPNPTGWTHWDDYTHWVHVYVNPYTGRVQGVVDMLRNPIDLTRRLHQNMLLRYDIGHYVVGFATVFVMILSITGMVLWWPKNKAARKQRFKIKWDARWRRVNYDVHNVGGFYMHLLILLFAITGLVWTFDWWTNGIYRLLGDDPEQVFPIHESPLAQFPLTAQPLDKVLADVVTKRAEWTAMNLYLPVPADGRAEIGAYLAFDGNTGWDESDHYSYHANTGELFHQEHQDEKTLGAKWRNSNYAIHVGSIFGLPTKILATFGALFLASLPVTGFLIWWGRRKKQVKPVKRSPVPFP</sequence>
<dbReference type="InterPro" id="IPR025711">
    <property type="entry name" value="PepSY"/>
</dbReference>
<dbReference type="OrthoDB" id="111691at2"/>
<dbReference type="RefSeq" id="WP_090155711.1">
    <property type="nucleotide sequence ID" value="NZ_FNAN01000016.1"/>
</dbReference>
<evidence type="ECO:0000313" key="3">
    <source>
        <dbReference type="EMBL" id="SDG23759.1"/>
    </source>
</evidence>
<dbReference type="Proteomes" id="UP000198748">
    <property type="component" value="Unassembled WGS sequence"/>
</dbReference>
<proteinExistence type="predicted"/>
<accession>A0A1G7SMV6</accession>
<protein>
    <submittedName>
        <fullName evidence="3">Uncharacterized iron-regulated membrane protein</fullName>
    </submittedName>
</protein>
<evidence type="ECO:0000259" key="2">
    <source>
        <dbReference type="Pfam" id="PF03413"/>
    </source>
</evidence>
<feature type="transmembrane region" description="Helical" evidence="1">
    <location>
        <begin position="352"/>
        <end position="374"/>
    </location>
</feature>
<name>A0A1G7SMV6_9BACT</name>
<dbReference type="Pfam" id="PF03413">
    <property type="entry name" value="PepSY"/>
    <property type="match status" value="1"/>
</dbReference>
<dbReference type="STRING" id="659014.SAMN04487996_116141"/>
<gene>
    <name evidence="3" type="ORF">SAMN04487996_116141</name>
</gene>
<feature type="transmembrane region" description="Helical" evidence="1">
    <location>
        <begin position="12"/>
        <end position="34"/>
    </location>
</feature>
<evidence type="ECO:0000256" key="1">
    <source>
        <dbReference type="SAM" id="Phobius"/>
    </source>
</evidence>
<feature type="domain" description="PepSY" evidence="2">
    <location>
        <begin position="57"/>
        <end position="126"/>
    </location>
</feature>
<keyword evidence="4" id="KW-1185">Reference proteome</keyword>
<keyword evidence="1" id="KW-1133">Transmembrane helix</keyword>
<dbReference type="PANTHER" id="PTHR34219:SF3">
    <property type="entry name" value="BLL7967 PROTEIN"/>
    <property type="match status" value="1"/>
</dbReference>
<dbReference type="InterPro" id="IPR005625">
    <property type="entry name" value="PepSY-ass_TM"/>
</dbReference>
<reference evidence="4" key="1">
    <citation type="submission" date="2016-10" db="EMBL/GenBank/DDBJ databases">
        <authorList>
            <person name="Varghese N."/>
            <person name="Submissions S."/>
        </authorList>
    </citation>
    <scope>NUCLEOTIDE SEQUENCE [LARGE SCALE GENOMIC DNA]</scope>
    <source>
        <strain evidence="4">DSM 25329</strain>
    </source>
</reference>
<keyword evidence="1" id="KW-0812">Transmembrane</keyword>
<keyword evidence="1" id="KW-0472">Membrane</keyword>
<organism evidence="3 4">
    <name type="scientific">Dyadobacter soli</name>
    <dbReference type="NCBI Taxonomy" id="659014"/>
    <lineage>
        <taxon>Bacteria</taxon>
        <taxon>Pseudomonadati</taxon>
        <taxon>Bacteroidota</taxon>
        <taxon>Cytophagia</taxon>
        <taxon>Cytophagales</taxon>
        <taxon>Spirosomataceae</taxon>
        <taxon>Dyadobacter</taxon>
    </lineage>
</organism>